<evidence type="ECO:0000259" key="1">
    <source>
        <dbReference type="Pfam" id="PF12728"/>
    </source>
</evidence>
<protein>
    <submittedName>
        <fullName evidence="2">DNA-binding transcriptional regulator AlpA</fullName>
    </submittedName>
</protein>
<dbReference type="Proteomes" id="UP001244563">
    <property type="component" value="Unassembled WGS sequence"/>
</dbReference>
<keyword evidence="2" id="KW-0238">DNA-binding</keyword>
<feature type="domain" description="Helix-turn-helix" evidence="1">
    <location>
        <begin position="6"/>
        <end position="55"/>
    </location>
</feature>
<dbReference type="InterPro" id="IPR041657">
    <property type="entry name" value="HTH_17"/>
</dbReference>
<dbReference type="InterPro" id="IPR009061">
    <property type="entry name" value="DNA-bd_dom_put_sf"/>
</dbReference>
<proteinExistence type="predicted"/>
<evidence type="ECO:0000313" key="2">
    <source>
        <dbReference type="EMBL" id="MDQ0103700.1"/>
    </source>
</evidence>
<comment type="caution">
    <text evidence="2">The sequence shown here is derived from an EMBL/GenBank/DDBJ whole genome shotgun (WGS) entry which is preliminary data.</text>
</comment>
<keyword evidence="3" id="KW-1185">Reference proteome</keyword>
<dbReference type="RefSeq" id="WP_306878962.1">
    <property type="nucleotide sequence ID" value="NZ_JAUSSW010000010.1"/>
</dbReference>
<dbReference type="EMBL" id="JAUSSW010000010">
    <property type="protein sequence ID" value="MDQ0103700.1"/>
    <property type="molecule type" value="Genomic_DNA"/>
</dbReference>
<accession>A0ABT9TPV2</accession>
<reference evidence="2 3" key="1">
    <citation type="submission" date="2023-07" db="EMBL/GenBank/DDBJ databases">
        <title>Sorghum-associated microbial communities from plants grown in Nebraska, USA.</title>
        <authorList>
            <person name="Schachtman D."/>
        </authorList>
    </citation>
    <scope>NUCLEOTIDE SEQUENCE [LARGE SCALE GENOMIC DNA]</scope>
    <source>
        <strain evidence="2 3">CC523</strain>
    </source>
</reference>
<dbReference type="GO" id="GO:0003677">
    <property type="term" value="F:DNA binding"/>
    <property type="evidence" value="ECO:0007669"/>
    <property type="project" value="UniProtKB-KW"/>
</dbReference>
<sequence>MEGIKLLTLTEVAERLRKTPASLRWMIHAGTAPKSALIGNRRMFRESDIADYINQAFK</sequence>
<name>A0ABT9TPV2_PAENI</name>
<organism evidence="2 3">
    <name type="scientific">Paenarthrobacter nicotinovorans</name>
    <name type="common">Arthrobacter nicotinovorans</name>
    <dbReference type="NCBI Taxonomy" id="29320"/>
    <lineage>
        <taxon>Bacteria</taxon>
        <taxon>Bacillati</taxon>
        <taxon>Actinomycetota</taxon>
        <taxon>Actinomycetes</taxon>
        <taxon>Micrococcales</taxon>
        <taxon>Micrococcaceae</taxon>
        <taxon>Paenarthrobacter</taxon>
    </lineage>
</organism>
<gene>
    <name evidence="2" type="ORF">J2T10_003365</name>
</gene>
<dbReference type="SUPFAM" id="SSF46955">
    <property type="entry name" value="Putative DNA-binding domain"/>
    <property type="match status" value="1"/>
</dbReference>
<evidence type="ECO:0000313" key="3">
    <source>
        <dbReference type="Proteomes" id="UP001244563"/>
    </source>
</evidence>
<dbReference type="Pfam" id="PF12728">
    <property type="entry name" value="HTH_17"/>
    <property type="match status" value="1"/>
</dbReference>